<dbReference type="EMBL" id="JAEFCI010006218">
    <property type="protein sequence ID" value="KAG5459836.1"/>
    <property type="molecule type" value="Genomic_DNA"/>
</dbReference>
<dbReference type="AlphaFoldDB" id="A0A8H7ZUQ3"/>
<evidence type="ECO:0000256" key="2">
    <source>
        <dbReference type="ARBA" id="ARBA00010186"/>
    </source>
</evidence>
<dbReference type="PANTHER" id="PTHR11225">
    <property type="entry name" value="NUCLEAR PORE COMPLEX PROTEIN NUP93 NUCLEOPORIN NUP93 DEAD EYE PROTEIN"/>
    <property type="match status" value="1"/>
</dbReference>
<dbReference type="GO" id="GO:0005643">
    <property type="term" value="C:nuclear pore"/>
    <property type="evidence" value="ECO:0007669"/>
    <property type="project" value="InterPro"/>
</dbReference>
<sequence>MAQSLREIFEQSRRQLASHAGQNGVPSVTRDLGQIDILSKKLVAGSAAAAVSSQAEGVPDAKAHYFLANAGVNTGELAEAVGNVDLRQTFEPLEPIHETDIQGFLRHEREQIIVSTIEETRRNTLRDFEELFKRTSAEWEKEKERPSVSFRSSMQTSMRASQGAAGPMASQMPQSGVRRRAFAIPGRMIHPMNGQEAYAMFVRAVRTVVLGLFWRRDLQRQGECVRA</sequence>
<reference evidence="4 5" key="1">
    <citation type="journal article" name="Sci. Rep.">
        <title>Genome-scale phylogenetic analyses confirm Olpidium as the closest living zoosporic fungus to the non-flagellated, terrestrial fungi.</title>
        <authorList>
            <person name="Chang Y."/>
            <person name="Rochon D."/>
            <person name="Sekimoto S."/>
            <person name="Wang Y."/>
            <person name="Chovatia M."/>
            <person name="Sandor L."/>
            <person name="Salamov A."/>
            <person name="Grigoriev I.V."/>
            <person name="Stajich J.E."/>
            <person name="Spatafora J.W."/>
        </authorList>
    </citation>
    <scope>NUCLEOTIDE SEQUENCE [LARGE SCALE GENOMIC DNA]</scope>
    <source>
        <strain evidence="4">S191</strain>
    </source>
</reference>
<dbReference type="Proteomes" id="UP000673691">
    <property type="component" value="Unassembled WGS sequence"/>
</dbReference>
<dbReference type="GO" id="GO:0017056">
    <property type="term" value="F:structural constituent of nuclear pore"/>
    <property type="evidence" value="ECO:0007669"/>
    <property type="project" value="InterPro"/>
</dbReference>
<name>A0A8H7ZUQ3_9FUNG</name>
<proteinExistence type="inferred from homology"/>
<dbReference type="GO" id="GO:0006606">
    <property type="term" value="P:protein import into nucleus"/>
    <property type="evidence" value="ECO:0007669"/>
    <property type="project" value="TreeGrafter"/>
</dbReference>
<evidence type="ECO:0000313" key="4">
    <source>
        <dbReference type="EMBL" id="KAG5459836.1"/>
    </source>
</evidence>
<evidence type="ECO:0000256" key="3">
    <source>
        <dbReference type="ARBA" id="ARBA00023242"/>
    </source>
</evidence>
<gene>
    <name evidence="4" type="ORF">BJ554DRAFT_8196</name>
</gene>
<evidence type="ECO:0000256" key="1">
    <source>
        <dbReference type="ARBA" id="ARBA00004259"/>
    </source>
</evidence>
<comment type="subcellular location">
    <subcellularLocation>
        <location evidence="1">Nucleus envelope</location>
    </subcellularLocation>
</comment>
<keyword evidence="5" id="KW-1185">Reference proteome</keyword>
<comment type="similarity">
    <text evidence="2">Belongs to the nucleoporin interacting component (NIC) family.</text>
</comment>
<dbReference type="PANTHER" id="PTHR11225:SF4">
    <property type="entry name" value="NUCLEAR PORE COMPLEX PROTEIN NUP93"/>
    <property type="match status" value="1"/>
</dbReference>
<evidence type="ECO:0000313" key="5">
    <source>
        <dbReference type="Proteomes" id="UP000673691"/>
    </source>
</evidence>
<protein>
    <submittedName>
        <fullName evidence="4">Uncharacterized protein</fullName>
    </submittedName>
</protein>
<comment type="caution">
    <text evidence="4">The sequence shown here is derived from an EMBL/GenBank/DDBJ whole genome shotgun (WGS) entry which is preliminary data.</text>
</comment>
<organism evidence="4 5">
    <name type="scientific">Olpidium bornovanus</name>
    <dbReference type="NCBI Taxonomy" id="278681"/>
    <lineage>
        <taxon>Eukaryota</taxon>
        <taxon>Fungi</taxon>
        <taxon>Fungi incertae sedis</taxon>
        <taxon>Olpidiomycota</taxon>
        <taxon>Olpidiomycotina</taxon>
        <taxon>Olpidiomycetes</taxon>
        <taxon>Olpidiales</taxon>
        <taxon>Olpidiaceae</taxon>
        <taxon>Olpidium</taxon>
    </lineage>
</organism>
<dbReference type="GO" id="GO:0016973">
    <property type="term" value="P:poly(A)+ mRNA export from nucleus"/>
    <property type="evidence" value="ECO:0007669"/>
    <property type="project" value="TreeGrafter"/>
</dbReference>
<dbReference type="OrthoDB" id="203824at2759"/>
<accession>A0A8H7ZUQ3</accession>
<keyword evidence="3" id="KW-0539">Nucleus</keyword>
<dbReference type="InterPro" id="IPR007231">
    <property type="entry name" value="Nucleoporin_int_Nup93/Nic96"/>
</dbReference>